<dbReference type="InterPro" id="IPR006369">
    <property type="entry name" value="Protohaem_IX_farnesylTrfase"/>
</dbReference>
<gene>
    <name evidence="13" type="ORF">LAESUDRAFT_386756</name>
</gene>
<dbReference type="GO" id="GO:0031966">
    <property type="term" value="C:mitochondrial membrane"/>
    <property type="evidence" value="ECO:0007669"/>
    <property type="project" value="UniProtKB-SubCell"/>
</dbReference>
<keyword evidence="6 12" id="KW-1133">Transmembrane helix</keyword>
<dbReference type="GeneID" id="63819305"/>
<sequence>MKAFRSFNQRYLCRRCNPHLRHSAQSLNLSRLSSTLASSKPTNFSWFFFHNDRWGTNPELWRSHLGDAMPPPITQAIATQTLDMSQYPPSSAVYPYKQTEAMTSRQLLKVYWQLSKPHLSMFVILAAMSGVALSPLPTTVPVLLSTAIGTALCSASANSLNQIQEVPFDAQMARTRGRPLVRHAISPLHATGYAVLTGIAGPALLWTMTTPTTALLGAANIALYAGAYTWLKRKSVVNTWVGSVVGALPPLMGWTACGGTLFPSSAHPIEIVLPSFLSAVSLDLHAIDNPLAPLALFIFMFCWQFPHFNALSHLLRESYAQAGYRMLCVLSPTKNALVALRYALLPIPLCSILIPLSGLTSWTFAIVSLVPNAICAEAAWRFWRNGRDKDARRLFQHSLWYLPVMLGLMMICKRGLDWGSWLGTQEDGEDEARESSSITKA</sequence>
<evidence type="ECO:0000256" key="7">
    <source>
        <dbReference type="ARBA" id="ARBA00023128"/>
    </source>
</evidence>
<dbReference type="EC" id="2.5.1.-" evidence="11"/>
<keyword evidence="8 11" id="KW-0350">Heme biosynthesis</keyword>
<dbReference type="Proteomes" id="UP000076871">
    <property type="component" value="Unassembled WGS sequence"/>
</dbReference>
<accession>A0A165CJ32</accession>
<evidence type="ECO:0000256" key="4">
    <source>
        <dbReference type="ARBA" id="ARBA00022692"/>
    </source>
</evidence>
<reference evidence="13 14" key="1">
    <citation type="journal article" date="2016" name="Mol. Biol. Evol.">
        <title>Comparative Genomics of Early-Diverging Mushroom-Forming Fungi Provides Insights into the Origins of Lignocellulose Decay Capabilities.</title>
        <authorList>
            <person name="Nagy L.G."/>
            <person name="Riley R."/>
            <person name="Tritt A."/>
            <person name="Adam C."/>
            <person name="Daum C."/>
            <person name="Floudas D."/>
            <person name="Sun H."/>
            <person name="Yadav J.S."/>
            <person name="Pangilinan J."/>
            <person name="Larsson K.H."/>
            <person name="Matsuura K."/>
            <person name="Barry K."/>
            <person name="Labutti K."/>
            <person name="Kuo R."/>
            <person name="Ohm R.A."/>
            <person name="Bhattacharya S.S."/>
            <person name="Shirouzu T."/>
            <person name="Yoshinaga Y."/>
            <person name="Martin F.M."/>
            <person name="Grigoriev I.V."/>
            <person name="Hibbett D.S."/>
        </authorList>
    </citation>
    <scope>NUCLEOTIDE SEQUENCE [LARGE SCALE GENOMIC DNA]</scope>
    <source>
        <strain evidence="13 14">93-53</strain>
    </source>
</reference>
<dbReference type="OrthoDB" id="5211at2759"/>
<keyword evidence="7 11" id="KW-0496">Mitochondrion</keyword>
<comment type="subcellular location">
    <subcellularLocation>
        <location evidence="1">Mitochondrion membrane</location>
        <topology evidence="1">Multi-pass membrane protein</topology>
    </subcellularLocation>
</comment>
<organism evidence="13 14">
    <name type="scientific">Laetiporus sulphureus 93-53</name>
    <dbReference type="NCBI Taxonomy" id="1314785"/>
    <lineage>
        <taxon>Eukaryota</taxon>
        <taxon>Fungi</taxon>
        <taxon>Dikarya</taxon>
        <taxon>Basidiomycota</taxon>
        <taxon>Agaricomycotina</taxon>
        <taxon>Agaricomycetes</taxon>
        <taxon>Polyporales</taxon>
        <taxon>Laetiporus</taxon>
    </lineage>
</organism>
<name>A0A165CJ32_9APHY</name>
<evidence type="ECO:0000256" key="3">
    <source>
        <dbReference type="ARBA" id="ARBA00022679"/>
    </source>
</evidence>
<dbReference type="InterPro" id="IPR016315">
    <property type="entry name" value="Protohaem_IX_farnesylTrfase_mt"/>
</dbReference>
<evidence type="ECO:0000313" key="14">
    <source>
        <dbReference type="Proteomes" id="UP000076871"/>
    </source>
</evidence>
<feature type="transmembrane region" description="Helical" evidence="12">
    <location>
        <begin position="212"/>
        <end position="231"/>
    </location>
</feature>
<dbReference type="STRING" id="1314785.A0A165CJ32"/>
<evidence type="ECO:0000256" key="1">
    <source>
        <dbReference type="ARBA" id="ARBA00004225"/>
    </source>
</evidence>
<protein>
    <recommendedName>
        <fullName evidence="2 11">Protoheme IX farnesyltransferase, mitochondrial</fullName>
        <ecNumber evidence="11">2.5.1.-</ecNumber>
    </recommendedName>
    <alternativeName>
        <fullName evidence="10 11">Heme O synthase</fullName>
    </alternativeName>
</protein>
<evidence type="ECO:0000256" key="11">
    <source>
        <dbReference type="PIRNR" id="PIRNR001773"/>
    </source>
</evidence>
<feature type="transmembrane region" description="Helical" evidence="12">
    <location>
        <begin position="240"/>
        <end position="262"/>
    </location>
</feature>
<dbReference type="PANTHER" id="PTHR43448:SF2">
    <property type="entry name" value="PROTOHEME IX FARNESYLTRANSFERASE, MITOCHONDRIAL"/>
    <property type="match status" value="1"/>
</dbReference>
<dbReference type="Gene3D" id="1.10.357.140">
    <property type="entry name" value="UbiA prenyltransferase"/>
    <property type="match status" value="1"/>
</dbReference>
<keyword evidence="9 11" id="KW-0472">Membrane</keyword>
<keyword evidence="3 11" id="KW-0808">Transferase</keyword>
<evidence type="ECO:0000256" key="6">
    <source>
        <dbReference type="ARBA" id="ARBA00022989"/>
    </source>
</evidence>
<evidence type="ECO:0000256" key="2">
    <source>
        <dbReference type="ARBA" id="ARBA00016335"/>
    </source>
</evidence>
<evidence type="ECO:0000256" key="12">
    <source>
        <dbReference type="SAM" id="Phobius"/>
    </source>
</evidence>
<dbReference type="FunFam" id="1.10.357.140:FF:000004">
    <property type="entry name" value="Protoheme IX farnesyltransferase, mitochondrial"/>
    <property type="match status" value="1"/>
</dbReference>
<dbReference type="RefSeq" id="XP_040760640.1">
    <property type="nucleotide sequence ID" value="XM_040902274.1"/>
</dbReference>
<evidence type="ECO:0000256" key="10">
    <source>
        <dbReference type="ARBA" id="ARBA00030253"/>
    </source>
</evidence>
<dbReference type="GO" id="GO:0008495">
    <property type="term" value="F:protoheme IX farnesyltransferase activity"/>
    <property type="evidence" value="ECO:0007669"/>
    <property type="project" value="InterPro"/>
</dbReference>
<dbReference type="PIRSF" id="PIRSF001773">
    <property type="entry name" value="COX10"/>
    <property type="match status" value="1"/>
</dbReference>
<dbReference type="GO" id="GO:0006784">
    <property type="term" value="P:heme A biosynthetic process"/>
    <property type="evidence" value="ECO:0007669"/>
    <property type="project" value="TreeGrafter"/>
</dbReference>
<dbReference type="InterPro" id="IPR044878">
    <property type="entry name" value="UbiA_sf"/>
</dbReference>
<feature type="transmembrane region" description="Helical" evidence="12">
    <location>
        <begin position="184"/>
        <end position="206"/>
    </location>
</feature>
<dbReference type="FunCoup" id="A0A165CJ32">
    <property type="interactions" value="390"/>
</dbReference>
<evidence type="ECO:0000256" key="9">
    <source>
        <dbReference type="ARBA" id="ARBA00023136"/>
    </source>
</evidence>
<dbReference type="EMBL" id="KV427648">
    <property type="protein sequence ID" value="KZT02900.1"/>
    <property type="molecule type" value="Genomic_DNA"/>
</dbReference>
<keyword evidence="4 12" id="KW-0812">Transmembrane</keyword>
<dbReference type="CDD" id="cd13957">
    <property type="entry name" value="PT_UbiA_Cox10"/>
    <property type="match status" value="1"/>
</dbReference>
<dbReference type="HAMAP" id="MF_00154">
    <property type="entry name" value="CyoE_CtaB"/>
    <property type="match status" value="1"/>
</dbReference>
<feature type="transmembrane region" description="Helical" evidence="12">
    <location>
        <begin position="362"/>
        <end position="382"/>
    </location>
</feature>
<evidence type="ECO:0000256" key="8">
    <source>
        <dbReference type="ARBA" id="ARBA00023133"/>
    </source>
</evidence>
<feature type="transmembrane region" description="Helical" evidence="12">
    <location>
        <begin position="336"/>
        <end position="356"/>
    </location>
</feature>
<keyword evidence="5" id="KW-0809">Transit peptide</keyword>
<comment type="function">
    <text evidence="11">Converts protoheme IX and farnesyl diphosphate to heme O.</text>
</comment>
<feature type="transmembrane region" description="Helical" evidence="12">
    <location>
        <begin position="291"/>
        <end position="315"/>
    </location>
</feature>
<dbReference type="InParanoid" id="A0A165CJ32"/>
<comment type="similarity">
    <text evidence="11">Belongs to the ubiA prenyltransferase family.</text>
</comment>
<proteinExistence type="inferred from homology"/>
<evidence type="ECO:0000256" key="5">
    <source>
        <dbReference type="ARBA" id="ARBA00022946"/>
    </source>
</evidence>
<dbReference type="AlphaFoldDB" id="A0A165CJ32"/>
<dbReference type="Pfam" id="PF01040">
    <property type="entry name" value="UbiA"/>
    <property type="match status" value="1"/>
</dbReference>
<keyword evidence="14" id="KW-1185">Reference proteome</keyword>
<dbReference type="PANTHER" id="PTHR43448">
    <property type="entry name" value="PROTOHEME IX FARNESYLTRANSFERASE, MITOCHONDRIAL"/>
    <property type="match status" value="1"/>
</dbReference>
<dbReference type="InterPro" id="IPR000537">
    <property type="entry name" value="UbiA_prenyltransferase"/>
</dbReference>
<evidence type="ECO:0000313" key="13">
    <source>
        <dbReference type="EMBL" id="KZT02900.1"/>
    </source>
</evidence>